<evidence type="ECO:0000313" key="6">
    <source>
        <dbReference type="Proteomes" id="UP000696280"/>
    </source>
</evidence>
<dbReference type="PANTHER" id="PTHR43439:SF2">
    <property type="entry name" value="ENZYME, PUTATIVE (JCVI)-RELATED"/>
    <property type="match status" value="1"/>
</dbReference>
<accession>A0A9N9PWM2</accession>
<keyword evidence="1" id="KW-0596">Phosphopantetheine</keyword>
<dbReference type="Gene3D" id="3.40.50.12780">
    <property type="entry name" value="N-terminal domain of ligase-like"/>
    <property type="match status" value="1"/>
</dbReference>
<dbReference type="InterPro" id="IPR000873">
    <property type="entry name" value="AMP-dep_synth/lig_dom"/>
</dbReference>
<dbReference type="SUPFAM" id="SSF56801">
    <property type="entry name" value="Acetyl-CoA synthetase-like"/>
    <property type="match status" value="1"/>
</dbReference>
<dbReference type="InterPro" id="IPR051414">
    <property type="entry name" value="Adenylate-forming_Reductase"/>
</dbReference>
<dbReference type="Pfam" id="PF23562">
    <property type="entry name" value="AMP-binding_C_3"/>
    <property type="match status" value="1"/>
</dbReference>
<dbReference type="PROSITE" id="PS00455">
    <property type="entry name" value="AMP_BINDING"/>
    <property type="match status" value="1"/>
</dbReference>
<sequence length="568" mass="64645">MAFANDLPVNNSGKPILQHHESEEKRGERLLPNVLEKFAAEDPDYVLGMNAVYDDNGPTPVTFTKVTISQIDNGVNYMAYWFERVIAENNVAPGETITFYGLQDFRYLILEIACMKIGHPLLIARPVNALVNTVNLMKITNSRLLFFSGKYGSQQEDYERLLPGTKMIEIPSMEEMTRSPTKKYPYTKTWEEANRETVLIIHTSGSTGNPKPIPLNHRYLRRVDKECDLPPVEGRICATIDIIMPGTSVYIGTNFYHLSGLGFVFCALFRRYTIVFGPVDQLPTGKIAFDMIRSMKFNGLLMVPSLLDWVFADHGEELKEHLGSLEHVHWLGAPLGQATGDWIINNLPNVILWQIYGSTEAFVQPLLISPRSHWNYIEFHPTVGPSLEPINEEEGLYEVVIRHHPNPALDWTRPVFDIFPTHNEWRMGDVLRRCRDPGFENCYKFEGRMDDIITLSTSGKVNPLHIEAAFQTHPLLRACLVFGEGREFCGMLVEPKDYTMEKEDLINSIWGVLEKVNDSVPATARVRREMIVVSVKERVFPRSSKGAPVRKLCFGLYEEEIRGCYGGM</sequence>
<proteinExistence type="predicted"/>
<evidence type="ECO:0000256" key="3">
    <source>
        <dbReference type="SAM" id="MobiDB-lite"/>
    </source>
</evidence>
<evidence type="ECO:0000313" key="5">
    <source>
        <dbReference type="EMBL" id="CAG8956752.1"/>
    </source>
</evidence>
<organism evidence="5 6">
    <name type="scientific">Hymenoscyphus fraxineus</name>
    <dbReference type="NCBI Taxonomy" id="746836"/>
    <lineage>
        <taxon>Eukaryota</taxon>
        <taxon>Fungi</taxon>
        <taxon>Dikarya</taxon>
        <taxon>Ascomycota</taxon>
        <taxon>Pezizomycotina</taxon>
        <taxon>Leotiomycetes</taxon>
        <taxon>Helotiales</taxon>
        <taxon>Helotiaceae</taxon>
        <taxon>Hymenoscyphus</taxon>
    </lineage>
</organism>
<gene>
    <name evidence="5" type="ORF">HYFRA_00011141</name>
</gene>
<keyword evidence="2" id="KW-0597">Phosphoprotein</keyword>
<dbReference type="OrthoDB" id="429813at2759"/>
<feature type="domain" description="AMP-dependent synthetase/ligase" evidence="4">
    <location>
        <begin position="64"/>
        <end position="365"/>
    </location>
</feature>
<comment type="caution">
    <text evidence="5">The sequence shown here is derived from an EMBL/GenBank/DDBJ whole genome shotgun (WGS) entry which is preliminary data.</text>
</comment>
<dbReference type="InterPro" id="IPR020845">
    <property type="entry name" value="AMP-binding_CS"/>
</dbReference>
<dbReference type="InterPro" id="IPR042099">
    <property type="entry name" value="ANL_N_sf"/>
</dbReference>
<dbReference type="EMBL" id="CAJVRL010000073">
    <property type="protein sequence ID" value="CAG8956752.1"/>
    <property type="molecule type" value="Genomic_DNA"/>
</dbReference>
<feature type="region of interest" description="Disordered" evidence="3">
    <location>
        <begin position="1"/>
        <end position="24"/>
    </location>
</feature>
<dbReference type="PANTHER" id="PTHR43439">
    <property type="entry name" value="PHENYLACETATE-COENZYME A LIGASE"/>
    <property type="match status" value="1"/>
</dbReference>
<evidence type="ECO:0000259" key="4">
    <source>
        <dbReference type="Pfam" id="PF00501"/>
    </source>
</evidence>
<keyword evidence="6" id="KW-1185">Reference proteome</keyword>
<evidence type="ECO:0000256" key="1">
    <source>
        <dbReference type="ARBA" id="ARBA00022450"/>
    </source>
</evidence>
<dbReference type="AlphaFoldDB" id="A0A9N9PWM2"/>
<reference evidence="5" key="1">
    <citation type="submission" date="2021-07" db="EMBL/GenBank/DDBJ databases">
        <authorList>
            <person name="Durling M."/>
        </authorList>
    </citation>
    <scope>NUCLEOTIDE SEQUENCE</scope>
</reference>
<protein>
    <recommendedName>
        <fullName evidence="4">AMP-dependent synthetase/ligase domain-containing protein</fullName>
    </recommendedName>
</protein>
<evidence type="ECO:0000256" key="2">
    <source>
        <dbReference type="ARBA" id="ARBA00022553"/>
    </source>
</evidence>
<name>A0A9N9PWM2_9HELO</name>
<dbReference type="Proteomes" id="UP000696280">
    <property type="component" value="Unassembled WGS sequence"/>
</dbReference>
<dbReference type="Pfam" id="PF00501">
    <property type="entry name" value="AMP-binding"/>
    <property type="match status" value="1"/>
</dbReference>